<dbReference type="InterPro" id="IPR003439">
    <property type="entry name" value="ABC_transporter-like_ATP-bd"/>
</dbReference>
<dbReference type="PANTHER" id="PTHR43581">
    <property type="entry name" value="ATP/GTP PHOSPHATASE"/>
    <property type="match status" value="1"/>
</dbReference>
<dbReference type="AlphaFoldDB" id="A0A4E0R491"/>
<dbReference type="EMBL" id="JSZA02000022">
    <property type="protein sequence ID" value="TGO03382.1"/>
    <property type="molecule type" value="Genomic_DNA"/>
</dbReference>
<dbReference type="Gene3D" id="3.40.50.300">
    <property type="entry name" value="P-loop containing nucleotide triphosphate hydrolases"/>
    <property type="match status" value="1"/>
</dbReference>
<evidence type="ECO:0000313" key="2">
    <source>
        <dbReference type="EMBL" id="TGO03382.1"/>
    </source>
</evidence>
<dbReference type="Pfam" id="PF00005">
    <property type="entry name" value="ABC_tran"/>
    <property type="match status" value="1"/>
</dbReference>
<dbReference type="Proteomes" id="UP000030428">
    <property type="component" value="Unassembled WGS sequence"/>
</dbReference>
<keyword evidence="3" id="KW-1185">Reference proteome</keyword>
<evidence type="ECO:0000259" key="1">
    <source>
        <dbReference type="Pfam" id="PF00005"/>
    </source>
</evidence>
<protein>
    <recommendedName>
        <fullName evidence="1">ABC transporter domain-containing protein</fullName>
    </recommendedName>
</protein>
<organism evidence="2 3">
    <name type="scientific">Candidatus Thiomargarita nelsonii</name>
    <dbReference type="NCBI Taxonomy" id="1003181"/>
    <lineage>
        <taxon>Bacteria</taxon>
        <taxon>Pseudomonadati</taxon>
        <taxon>Pseudomonadota</taxon>
        <taxon>Gammaproteobacteria</taxon>
        <taxon>Thiotrichales</taxon>
        <taxon>Thiotrichaceae</taxon>
        <taxon>Thiomargarita</taxon>
    </lineage>
</organism>
<gene>
    <name evidence="2" type="ORF">PN36_07820</name>
</gene>
<evidence type="ECO:0000313" key="3">
    <source>
        <dbReference type="Proteomes" id="UP000030428"/>
    </source>
</evidence>
<sequence length="141" mass="16276">MEKITHIKKIEIEGLWGKYHIEWHLNPDVNILAGINGSGKSTLLNIIAGVLTGGNFIGEVWSDEVKISFNDNKMLYFSKSNQFRFYGFHEEIISDVIKIHRISTFEQPIKTQSGTINEKIKTDLDLQIFELQRAYLSYQIN</sequence>
<comment type="caution">
    <text evidence="2">The sequence shown here is derived from an EMBL/GenBank/DDBJ whole genome shotgun (WGS) entry which is preliminary data.</text>
</comment>
<dbReference type="InterPro" id="IPR051396">
    <property type="entry name" value="Bact_Antivir_Def_Nuclease"/>
</dbReference>
<reference evidence="2 3" key="1">
    <citation type="journal article" date="2016" name="Front. Microbiol.">
        <title>Single-Cell (Meta-)Genomics of a Dimorphic Candidatus Thiomargarita nelsonii Reveals Genomic Plasticity.</title>
        <authorList>
            <person name="Flood B.E."/>
            <person name="Fliss P."/>
            <person name="Jones D.S."/>
            <person name="Dick G.J."/>
            <person name="Jain S."/>
            <person name="Kaster A.K."/>
            <person name="Winkel M."/>
            <person name="Mussmann M."/>
            <person name="Bailey J."/>
        </authorList>
    </citation>
    <scope>NUCLEOTIDE SEQUENCE [LARGE SCALE GENOMIC DNA]</scope>
    <source>
        <strain evidence="2">Hydrate Ridge</strain>
    </source>
</reference>
<accession>A0A4E0R491</accession>
<name>A0A4E0R491_9GAMM</name>
<dbReference type="InterPro" id="IPR027417">
    <property type="entry name" value="P-loop_NTPase"/>
</dbReference>
<dbReference type="CDD" id="cd00267">
    <property type="entry name" value="ABC_ATPase"/>
    <property type="match status" value="1"/>
</dbReference>
<dbReference type="SUPFAM" id="SSF52540">
    <property type="entry name" value="P-loop containing nucleoside triphosphate hydrolases"/>
    <property type="match status" value="1"/>
</dbReference>
<feature type="non-terminal residue" evidence="2">
    <location>
        <position position="141"/>
    </location>
</feature>
<feature type="domain" description="ABC transporter" evidence="1">
    <location>
        <begin position="31"/>
        <end position="77"/>
    </location>
</feature>
<dbReference type="PANTHER" id="PTHR43581:SF2">
    <property type="entry name" value="EXCINUCLEASE ATPASE SUBUNIT"/>
    <property type="match status" value="1"/>
</dbReference>
<dbReference type="GO" id="GO:0006302">
    <property type="term" value="P:double-strand break repair"/>
    <property type="evidence" value="ECO:0007669"/>
    <property type="project" value="InterPro"/>
</dbReference>
<dbReference type="GO" id="GO:0016887">
    <property type="term" value="F:ATP hydrolysis activity"/>
    <property type="evidence" value="ECO:0007669"/>
    <property type="project" value="InterPro"/>
</dbReference>
<proteinExistence type="predicted"/>